<protein>
    <submittedName>
        <fullName evidence="3">Biotin--[acetyl-CoA-carboxylase] ligase</fullName>
        <ecNumber evidence="3">6.3.4.15</ecNumber>
    </submittedName>
</protein>
<dbReference type="SUPFAM" id="SSF55681">
    <property type="entry name" value="Class II aaRS and biotin synthetases"/>
    <property type="match status" value="1"/>
</dbReference>
<proteinExistence type="predicted"/>
<sequence>MLKIQPKSSFVGKNQIYLTSCHSTNDIASEKIQNREAIDGTVIVTDHQTAGRGQRGNQWQSDTGKNVLMSIIVFPDFLKFENQFNLSICTAVSIFETLSFFSNQNIKIKWPNDMYINEKKVGGVLIETGISGQKFSHAIVGIGLNILQTEFENPKSTSLAVQNPEKSFNRDRIIEKLLGVFEENYFLLKENKTSVLKEKYMDNLLWLNEEKKFSDSNGPFGGKIVDVINDGRLKIEVENKIKYYDIKEITYLFHD</sequence>
<dbReference type="InterPro" id="IPR004143">
    <property type="entry name" value="BPL_LPL_catalytic"/>
</dbReference>
<dbReference type="InterPro" id="IPR004408">
    <property type="entry name" value="Biotin_CoA_COase_ligase"/>
</dbReference>
<dbReference type="Proteomes" id="UP001595616">
    <property type="component" value="Unassembled WGS sequence"/>
</dbReference>
<dbReference type="PANTHER" id="PTHR12835">
    <property type="entry name" value="BIOTIN PROTEIN LIGASE"/>
    <property type="match status" value="1"/>
</dbReference>
<reference evidence="4" key="1">
    <citation type="journal article" date="2019" name="Int. J. Syst. Evol. Microbiol.">
        <title>The Global Catalogue of Microorganisms (GCM) 10K type strain sequencing project: providing services to taxonomists for standard genome sequencing and annotation.</title>
        <authorList>
            <consortium name="The Broad Institute Genomics Platform"/>
            <consortium name="The Broad Institute Genome Sequencing Center for Infectious Disease"/>
            <person name="Wu L."/>
            <person name="Ma J."/>
        </authorList>
    </citation>
    <scope>NUCLEOTIDE SEQUENCE [LARGE SCALE GENOMIC DNA]</scope>
    <source>
        <strain evidence="4">CECT 7956</strain>
    </source>
</reference>
<evidence type="ECO:0000313" key="4">
    <source>
        <dbReference type="Proteomes" id="UP001595616"/>
    </source>
</evidence>
<dbReference type="NCBIfam" id="TIGR00121">
    <property type="entry name" value="birA_ligase"/>
    <property type="match status" value="1"/>
</dbReference>
<evidence type="ECO:0000259" key="2">
    <source>
        <dbReference type="PROSITE" id="PS51733"/>
    </source>
</evidence>
<dbReference type="Pfam" id="PF03099">
    <property type="entry name" value="BPL_LplA_LipB"/>
    <property type="match status" value="1"/>
</dbReference>
<dbReference type="PROSITE" id="PS51733">
    <property type="entry name" value="BPL_LPL_CATALYTIC"/>
    <property type="match status" value="1"/>
</dbReference>
<dbReference type="PANTHER" id="PTHR12835:SF5">
    <property type="entry name" value="BIOTIN--PROTEIN LIGASE"/>
    <property type="match status" value="1"/>
</dbReference>
<evidence type="ECO:0000313" key="3">
    <source>
        <dbReference type="EMBL" id="MFC3810727.1"/>
    </source>
</evidence>
<feature type="domain" description="BPL/LPL catalytic" evidence="2">
    <location>
        <begin position="11"/>
        <end position="189"/>
    </location>
</feature>
<dbReference type="RefSeq" id="WP_379837093.1">
    <property type="nucleotide sequence ID" value="NZ_JBHRYQ010000001.1"/>
</dbReference>
<organism evidence="3 4">
    <name type="scientific">Lacihabitans lacunae</name>
    <dbReference type="NCBI Taxonomy" id="1028214"/>
    <lineage>
        <taxon>Bacteria</taxon>
        <taxon>Pseudomonadati</taxon>
        <taxon>Bacteroidota</taxon>
        <taxon>Cytophagia</taxon>
        <taxon>Cytophagales</taxon>
        <taxon>Leadbetterellaceae</taxon>
        <taxon>Lacihabitans</taxon>
    </lineage>
</organism>
<gene>
    <name evidence="3" type="ORF">ACFOOI_08680</name>
</gene>
<dbReference type="CDD" id="cd16442">
    <property type="entry name" value="BPL"/>
    <property type="match status" value="1"/>
</dbReference>
<dbReference type="InterPro" id="IPR045864">
    <property type="entry name" value="aa-tRNA-synth_II/BPL/LPL"/>
</dbReference>
<dbReference type="Gene3D" id="3.30.930.10">
    <property type="entry name" value="Bira Bifunctional Protein, Domain 2"/>
    <property type="match status" value="1"/>
</dbReference>
<dbReference type="GO" id="GO:0004077">
    <property type="term" value="F:biotin--[biotin carboxyl-carrier protein] ligase activity"/>
    <property type="evidence" value="ECO:0007669"/>
    <property type="project" value="UniProtKB-EC"/>
</dbReference>
<name>A0ABV7YXS0_9BACT</name>
<comment type="caution">
    <text evidence="3">The sequence shown here is derived from an EMBL/GenBank/DDBJ whole genome shotgun (WGS) entry which is preliminary data.</text>
</comment>
<keyword evidence="4" id="KW-1185">Reference proteome</keyword>
<keyword evidence="1 3" id="KW-0436">Ligase</keyword>
<dbReference type="EC" id="6.3.4.15" evidence="3"/>
<dbReference type="EMBL" id="JBHRYQ010000001">
    <property type="protein sequence ID" value="MFC3810727.1"/>
    <property type="molecule type" value="Genomic_DNA"/>
</dbReference>
<evidence type="ECO:0000256" key="1">
    <source>
        <dbReference type="ARBA" id="ARBA00022598"/>
    </source>
</evidence>
<accession>A0ABV7YXS0</accession>